<evidence type="ECO:0000256" key="1">
    <source>
        <dbReference type="SAM" id="MobiDB-lite"/>
    </source>
</evidence>
<sequence>MAESNTTLVDNTQKTPARGTSRRRKACLKAMSFFMVIAVILSFSISVFVVRWLAPVTVTFDMAGTVNQYQQQMAMQFNAENPLSEQQIADATHRFQMALSDSLSEYQQTHQALILVTPAVVMGAEDITVDIQAAIADKMAQ</sequence>
<proteinExistence type="predicted"/>
<dbReference type="EMBL" id="NOWC01000032">
    <property type="protein sequence ID" value="OZS72683.1"/>
    <property type="molecule type" value="Genomic_DNA"/>
</dbReference>
<feature type="transmembrane region" description="Helical" evidence="2">
    <location>
        <begin position="32"/>
        <end position="54"/>
    </location>
</feature>
<feature type="compositionally biased region" description="Polar residues" evidence="1">
    <location>
        <begin position="1"/>
        <end position="15"/>
    </location>
</feature>
<evidence type="ECO:0000313" key="4">
    <source>
        <dbReference type="Proteomes" id="UP000216001"/>
    </source>
</evidence>
<dbReference type="NCBIfam" id="TIGR02744">
    <property type="entry name" value="TrbI_Ftype"/>
    <property type="match status" value="1"/>
</dbReference>
<dbReference type="RefSeq" id="WP_094962769.1">
    <property type="nucleotide sequence ID" value="NZ_JAGKLI010000039.1"/>
</dbReference>
<dbReference type="InterPro" id="IPR014115">
    <property type="entry name" value="TrbI_Ftype"/>
</dbReference>
<gene>
    <name evidence="3" type="primary">trbI</name>
    <name evidence="3" type="ORF">CHI95_20540</name>
</gene>
<accession>A0A264VMZ4</accession>
<organism evidence="3 4">
    <name type="scientific">Providencia rettgeri</name>
    <dbReference type="NCBI Taxonomy" id="587"/>
    <lineage>
        <taxon>Bacteria</taxon>
        <taxon>Pseudomonadati</taxon>
        <taxon>Pseudomonadota</taxon>
        <taxon>Gammaproteobacteria</taxon>
        <taxon>Enterobacterales</taxon>
        <taxon>Morganellaceae</taxon>
        <taxon>Providencia</taxon>
    </lineage>
</organism>
<keyword evidence="2" id="KW-1133">Transmembrane helix</keyword>
<evidence type="ECO:0000313" key="3">
    <source>
        <dbReference type="EMBL" id="OZS72683.1"/>
    </source>
</evidence>
<comment type="caution">
    <text evidence="3">The sequence shown here is derived from an EMBL/GenBank/DDBJ whole genome shotgun (WGS) entry which is preliminary data.</text>
</comment>
<dbReference type="Pfam" id="PF09677">
    <property type="entry name" value="TrbI_Ftype"/>
    <property type="match status" value="1"/>
</dbReference>
<feature type="region of interest" description="Disordered" evidence="1">
    <location>
        <begin position="1"/>
        <end position="21"/>
    </location>
</feature>
<dbReference type="AlphaFoldDB" id="A0A264VMZ4"/>
<evidence type="ECO:0000256" key="2">
    <source>
        <dbReference type="SAM" id="Phobius"/>
    </source>
</evidence>
<reference evidence="3 4" key="1">
    <citation type="submission" date="2017-07" db="EMBL/GenBank/DDBJ databases">
        <title>blaIMP-27 on transferable plasmids in Proteus mirabilis and Providencia rettgeri.</title>
        <authorList>
            <person name="Potter R."/>
        </authorList>
    </citation>
    <scope>NUCLEOTIDE SEQUENCE [LARGE SCALE GENOMIC DNA]</scope>
    <source>
        <strain evidence="3 4">PR1</strain>
    </source>
</reference>
<name>A0A264VMZ4_PRORE</name>
<dbReference type="Proteomes" id="UP000216001">
    <property type="component" value="Unassembled WGS sequence"/>
</dbReference>
<keyword evidence="2" id="KW-0812">Transmembrane</keyword>
<keyword evidence="2" id="KW-0472">Membrane</keyword>
<protein>
    <submittedName>
        <fullName evidence="3">Type-F conjugative transfer system protein TrbI</fullName>
    </submittedName>
</protein>